<name>A0A6G0Z5H1_APHCR</name>
<keyword evidence="3 8" id="KW-0812">Transmembrane</keyword>
<evidence type="ECO:0000256" key="4">
    <source>
        <dbReference type="ARBA" id="ARBA00022989"/>
    </source>
</evidence>
<feature type="transmembrane region" description="Helical" evidence="8">
    <location>
        <begin position="296"/>
        <end position="316"/>
    </location>
</feature>
<dbReference type="PANTHER" id="PTHR42643:SF38">
    <property type="entry name" value="IONOTROPIC RECEPTOR 100A"/>
    <property type="match status" value="1"/>
</dbReference>
<evidence type="ECO:0000256" key="5">
    <source>
        <dbReference type="ARBA" id="ARBA00023136"/>
    </source>
</evidence>
<proteinExistence type="predicted"/>
<reference evidence="10 11" key="1">
    <citation type="submission" date="2019-08" db="EMBL/GenBank/DDBJ databases">
        <title>Whole genome of Aphis craccivora.</title>
        <authorList>
            <person name="Voronova N.V."/>
            <person name="Shulinski R.S."/>
            <person name="Bandarenka Y.V."/>
            <person name="Zhorov D.G."/>
            <person name="Warner D."/>
        </authorList>
    </citation>
    <scope>NUCLEOTIDE SEQUENCE [LARGE SCALE GENOMIC DNA]</scope>
    <source>
        <strain evidence="10">180601</strain>
        <tissue evidence="10">Whole Body</tissue>
    </source>
</reference>
<evidence type="ECO:0000256" key="7">
    <source>
        <dbReference type="ARBA" id="ARBA00023180"/>
    </source>
</evidence>
<keyword evidence="7" id="KW-0325">Glycoprotein</keyword>
<dbReference type="Gene3D" id="3.40.190.10">
    <property type="entry name" value="Periplasmic binding protein-like II"/>
    <property type="match status" value="1"/>
</dbReference>
<evidence type="ECO:0000256" key="2">
    <source>
        <dbReference type="ARBA" id="ARBA00022475"/>
    </source>
</evidence>
<evidence type="ECO:0000256" key="8">
    <source>
        <dbReference type="SAM" id="Phobius"/>
    </source>
</evidence>
<dbReference type="PANTHER" id="PTHR42643">
    <property type="entry name" value="IONOTROPIC RECEPTOR 20A-RELATED"/>
    <property type="match status" value="1"/>
</dbReference>
<dbReference type="Proteomes" id="UP000478052">
    <property type="component" value="Unassembled WGS sequence"/>
</dbReference>
<evidence type="ECO:0000313" key="10">
    <source>
        <dbReference type="EMBL" id="KAF0765981.1"/>
    </source>
</evidence>
<evidence type="ECO:0000256" key="3">
    <source>
        <dbReference type="ARBA" id="ARBA00022692"/>
    </source>
</evidence>
<evidence type="ECO:0000256" key="1">
    <source>
        <dbReference type="ARBA" id="ARBA00004651"/>
    </source>
</evidence>
<keyword evidence="6" id="KW-0675">Receptor</keyword>
<evidence type="ECO:0000313" key="11">
    <source>
        <dbReference type="Proteomes" id="UP000478052"/>
    </source>
</evidence>
<dbReference type="OrthoDB" id="8195814at2759"/>
<comment type="subcellular location">
    <subcellularLocation>
        <location evidence="1">Cell membrane</location>
        <topology evidence="1">Multi-pass membrane protein</topology>
    </subcellularLocation>
</comment>
<protein>
    <submittedName>
        <fullName evidence="10">Uncharacterized protein</fullName>
    </submittedName>
</protein>
<dbReference type="SUPFAM" id="SSF53850">
    <property type="entry name" value="Periplasmic binding protein-like II"/>
    <property type="match status" value="1"/>
</dbReference>
<organism evidence="10 11">
    <name type="scientific">Aphis craccivora</name>
    <name type="common">Cowpea aphid</name>
    <dbReference type="NCBI Taxonomy" id="307492"/>
    <lineage>
        <taxon>Eukaryota</taxon>
        <taxon>Metazoa</taxon>
        <taxon>Ecdysozoa</taxon>
        <taxon>Arthropoda</taxon>
        <taxon>Hexapoda</taxon>
        <taxon>Insecta</taxon>
        <taxon>Pterygota</taxon>
        <taxon>Neoptera</taxon>
        <taxon>Paraneoptera</taxon>
        <taxon>Hemiptera</taxon>
        <taxon>Sternorrhyncha</taxon>
        <taxon>Aphidomorpha</taxon>
        <taxon>Aphidoidea</taxon>
        <taxon>Aphididae</taxon>
        <taxon>Aphidini</taxon>
        <taxon>Aphis</taxon>
        <taxon>Aphis</taxon>
    </lineage>
</organism>
<evidence type="ECO:0000256" key="9">
    <source>
        <dbReference type="SAM" id="SignalP"/>
    </source>
</evidence>
<dbReference type="GO" id="GO:0005886">
    <property type="term" value="C:plasma membrane"/>
    <property type="evidence" value="ECO:0007669"/>
    <property type="project" value="UniProtKB-SubCell"/>
</dbReference>
<keyword evidence="4 8" id="KW-1133">Transmembrane helix</keyword>
<keyword evidence="5 8" id="KW-0472">Membrane</keyword>
<feature type="chain" id="PRO_5026268125" evidence="9">
    <location>
        <begin position="19"/>
        <end position="589"/>
    </location>
</feature>
<keyword evidence="9" id="KW-0732">Signal</keyword>
<evidence type="ECO:0000256" key="6">
    <source>
        <dbReference type="ARBA" id="ARBA00023170"/>
    </source>
</evidence>
<keyword evidence="2" id="KW-1003">Cell membrane</keyword>
<feature type="signal peptide" evidence="9">
    <location>
        <begin position="1"/>
        <end position="18"/>
    </location>
</feature>
<dbReference type="InterPro" id="IPR052192">
    <property type="entry name" value="Insect_Ionotropic_Sensory_Rcpt"/>
</dbReference>
<keyword evidence="11" id="KW-1185">Reference proteome</keyword>
<sequence>MFFPILFCVLILWSSNEAIKIKIDNNYNINNNEQIFKTISHHYCDRLIGTYNRSTTLYKSYSDFRSFHSTFYVYNSTFVENVSLSNYYIIYIKDEKFFSEEKLYDHQFWHTTKTYLIVSEKRLNTKIIWPQIKRIWKMFKVFKISLLNLNNLKVLRIFDDGFYKYVTSRKLNYGIKNVKQYPLRAVIFPRMPSIIYYNGQWTGPDWQTLEAFSKRMNFSLELSFFSDQSGFGNRLENGTYTGVLGEVVYGRADVSFNSRFLNDPMIHKPYQYTLNNGLDYICFIVPKAETLTRLQILWMTFSVEVWVCVAVTYALMTKSFQIFNKLNLSGGRKISDPFMTSLQVVLGMGVCSIPKHVAGRILFVSCSVACFVIVTLFQASMVTKLSTETSQKEIDTLEELDKSGMEIRTSLQYVRDALAMYSHTKSLANKIDVEKDRQGYIASKFVFIARIMNLSLSKYSNFIGHFQQQGVALHIVQECPLKHYLTYAISKDFPFLDELNDLLTRIQEAGITNKWKTDIQKIEMVYYEPLSSNTSKGLKAYSLNDLWFAFMFLFVGYIISMIALILEFLNYKMHYNEYMTCLKKKNHSI</sequence>
<dbReference type="AlphaFoldDB" id="A0A6G0Z5H1"/>
<accession>A0A6G0Z5H1</accession>
<comment type="caution">
    <text evidence="10">The sequence shown here is derived from an EMBL/GenBank/DDBJ whole genome shotgun (WGS) entry which is preliminary data.</text>
</comment>
<gene>
    <name evidence="10" type="ORF">FWK35_00010261</name>
</gene>
<dbReference type="EMBL" id="VUJU01001286">
    <property type="protein sequence ID" value="KAF0765981.1"/>
    <property type="molecule type" value="Genomic_DNA"/>
</dbReference>
<feature type="transmembrane region" description="Helical" evidence="8">
    <location>
        <begin position="361"/>
        <end position="382"/>
    </location>
</feature>
<feature type="transmembrane region" description="Helical" evidence="8">
    <location>
        <begin position="546"/>
        <end position="569"/>
    </location>
</feature>
<dbReference type="Gene3D" id="1.10.287.70">
    <property type="match status" value="1"/>
</dbReference>